<accession>A0A167MD65</accession>
<feature type="active site" description="Proton donor" evidence="9">
    <location>
        <position position="142"/>
    </location>
</feature>
<comment type="subcellular location">
    <subcellularLocation>
        <location evidence="9">Cytoplasm</location>
    </subcellularLocation>
</comment>
<evidence type="ECO:0000256" key="4">
    <source>
        <dbReference type="ARBA" id="ARBA00022723"/>
    </source>
</evidence>
<comment type="caution">
    <text evidence="11">The sequence shown here is derived from an EMBL/GenBank/DDBJ whole genome shotgun (WGS) entry which is preliminary data.</text>
</comment>
<comment type="subunit">
    <text evidence="9">Monomer.</text>
</comment>
<keyword evidence="8 9" id="KW-0411">Iron-sulfur</keyword>
<comment type="cofactor">
    <cofactor evidence="9">
        <name>[4Fe-4S] cluster</name>
        <dbReference type="ChEBI" id="CHEBI:49883"/>
    </cofactor>
    <text evidence="9">Binds 2 [4Fe-4S] clusters per monomer.</text>
</comment>
<feature type="binding site" evidence="9">
    <location>
        <position position="257"/>
    </location>
    <ligand>
        <name>[4Fe-4S] cluster</name>
        <dbReference type="ChEBI" id="CHEBI:49883"/>
        <label>1</label>
    </ligand>
</feature>
<feature type="domain" description="4Fe-4S ferredoxin-type" evidence="10">
    <location>
        <begin position="185"/>
        <end position="217"/>
    </location>
</feature>
<evidence type="ECO:0000256" key="8">
    <source>
        <dbReference type="ARBA" id="ARBA00023014"/>
    </source>
</evidence>
<dbReference type="HAMAP" id="MF_00916">
    <property type="entry name" value="QueG"/>
    <property type="match status" value="1"/>
</dbReference>
<reference evidence="11 12" key="1">
    <citation type="submission" date="2013-07" db="EMBL/GenBank/DDBJ databases">
        <title>Comparative Genomic and Metabolomic Analysis of Twelve Strains of Pseudoalteromonas luteoviolacea.</title>
        <authorList>
            <person name="Vynne N.G."/>
            <person name="Mansson M."/>
            <person name="Gram L."/>
        </authorList>
    </citation>
    <scope>NUCLEOTIDE SEQUENCE [LARGE SCALE GENOMIC DNA]</scope>
    <source>
        <strain evidence="11 12">CPMOR-1</strain>
    </source>
</reference>
<evidence type="ECO:0000256" key="2">
    <source>
        <dbReference type="ARBA" id="ARBA00022490"/>
    </source>
</evidence>
<evidence type="ECO:0000256" key="9">
    <source>
        <dbReference type="HAMAP-Rule" id="MF_00916"/>
    </source>
</evidence>
<dbReference type="GO" id="GO:0052693">
    <property type="term" value="F:epoxyqueuosine reductase activity"/>
    <property type="evidence" value="ECO:0007669"/>
    <property type="project" value="UniProtKB-UniRule"/>
</dbReference>
<dbReference type="InterPro" id="IPR017896">
    <property type="entry name" value="4Fe4S_Fe-S-bd"/>
</dbReference>
<evidence type="ECO:0000313" key="11">
    <source>
        <dbReference type="EMBL" id="KZN66125.1"/>
    </source>
</evidence>
<dbReference type="GO" id="GO:0005737">
    <property type="term" value="C:cytoplasm"/>
    <property type="evidence" value="ECO:0007669"/>
    <property type="project" value="UniProtKB-SubCell"/>
</dbReference>
<dbReference type="GO" id="GO:0031419">
    <property type="term" value="F:cobalamin binding"/>
    <property type="evidence" value="ECO:0007669"/>
    <property type="project" value="UniProtKB-KW"/>
</dbReference>
<feature type="binding site" evidence="9">
    <location>
        <position position="203"/>
    </location>
    <ligand>
        <name>[4Fe-4S] cluster</name>
        <dbReference type="ChEBI" id="CHEBI:49883"/>
        <label>1</label>
    </ligand>
</feature>
<comment type="cofactor">
    <cofactor evidence="9">
        <name>cob(II)alamin</name>
        <dbReference type="ChEBI" id="CHEBI:16304"/>
    </cofactor>
</comment>
<dbReference type="Pfam" id="PF13484">
    <property type="entry name" value="Fer4_16"/>
    <property type="match status" value="1"/>
</dbReference>
<comment type="function">
    <text evidence="9">Catalyzes the conversion of epoxyqueuosine (oQ) to queuosine (Q), which is a hypermodified base found in the wobble positions of tRNA(Asp), tRNA(Asn), tRNA(His) and tRNA(Tyr).</text>
</comment>
<dbReference type="PATRIC" id="fig|1365248.3.peg.926"/>
<dbReference type="PROSITE" id="PS00198">
    <property type="entry name" value="4FE4S_FER_1"/>
    <property type="match status" value="1"/>
</dbReference>
<dbReference type="AlphaFoldDB" id="A0A167MD65"/>
<comment type="similarity">
    <text evidence="9">Belongs to the QueG family.</text>
</comment>
<keyword evidence="2 9" id="KW-0963">Cytoplasm</keyword>
<evidence type="ECO:0000256" key="6">
    <source>
        <dbReference type="ARBA" id="ARBA00023002"/>
    </source>
</evidence>
<feature type="binding site" evidence="9">
    <location>
        <position position="207"/>
    </location>
    <ligand>
        <name>[4Fe-4S] cluster</name>
        <dbReference type="ChEBI" id="CHEBI:49883"/>
        <label>2</label>
    </ligand>
</feature>
<keyword evidence="4 9" id="KW-0479">Metal-binding</keyword>
<feature type="binding site" evidence="9">
    <location>
        <position position="250"/>
    </location>
    <ligand>
        <name>[4Fe-4S] cluster</name>
        <dbReference type="ChEBI" id="CHEBI:49883"/>
        <label>2</label>
    </ligand>
</feature>
<dbReference type="Pfam" id="PF08331">
    <property type="entry name" value="QueG_DUF1730"/>
    <property type="match status" value="1"/>
</dbReference>
<dbReference type="Gene3D" id="3.30.70.20">
    <property type="match status" value="1"/>
</dbReference>
<keyword evidence="3 9" id="KW-0819">tRNA processing</keyword>
<feature type="binding site" evidence="9">
    <location>
        <begin position="250"/>
        <end position="251"/>
    </location>
    <ligand>
        <name>cob(II)alamin</name>
        <dbReference type="ChEBI" id="CHEBI:16304"/>
    </ligand>
</feature>
<organism evidence="11 12">
    <name type="scientific">Pseudoalteromonas luteoviolacea CPMOR-1</name>
    <dbReference type="NCBI Taxonomy" id="1365248"/>
    <lineage>
        <taxon>Bacteria</taxon>
        <taxon>Pseudomonadati</taxon>
        <taxon>Pseudomonadota</taxon>
        <taxon>Gammaproteobacteria</taxon>
        <taxon>Alteromonadales</taxon>
        <taxon>Pseudoalteromonadaceae</taxon>
        <taxon>Pseudoalteromonas</taxon>
    </lineage>
</organism>
<dbReference type="InterPro" id="IPR004453">
    <property type="entry name" value="QueG"/>
</dbReference>
<feature type="binding site" evidence="9">
    <location>
        <position position="200"/>
    </location>
    <ligand>
        <name>[4Fe-4S] cluster</name>
        <dbReference type="ChEBI" id="CHEBI:49883"/>
        <label>1</label>
    </ligand>
</feature>
<dbReference type="UniPathway" id="UPA00392"/>
<keyword evidence="1 9" id="KW-0004">4Fe-4S</keyword>
<feature type="binding site" evidence="9">
    <location>
        <position position="223"/>
    </location>
    <ligand>
        <name>[4Fe-4S] cluster</name>
        <dbReference type="ChEBI" id="CHEBI:49883"/>
        <label>2</label>
    </ligand>
</feature>
<keyword evidence="9" id="KW-0170">Cobalt</keyword>
<dbReference type="GO" id="GO:0008616">
    <property type="term" value="P:tRNA queuosine(34) biosynthetic process"/>
    <property type="evidence" value="ECO:0007669"/>
    <property type="project" value="UniProtKB-UniRule"/>
</dbReference>
<feature type="binding site" evidence="9">
    <location>
        <position position="177"/>
    </location>
    <ligand>
        <name>cob(II)alamin</name>
        <dbReference type="ChEBI" id="CHEBI:16304"/>
    </ligand>
</feature>
<dbReference type="PANTHER" id="PTHR30002:SF4">
    <property type="entry name" value="EPOXYQUEUOSINE REDUCTASE"/>
    <property type="match status" value="1"/>
</dbReference>
<name>A0A167MD65_9GAMM</name>
<feature type="binding site" evidence="9">
    <location>
        <position position="225"/>
    </location>
    <ligand>
        <name>cob(II)alamin</name>
        <dbReference type="ChEBI" id="CHEBI:16304"/>
    </ligand>
</feature>
<evidence type="ECO:0000256" key="3">
    <source>
        <dbReference type="ARBA" id="ARBA00022694"/>
    </source>
</evidence>
<evidence type="ECO:0000259" key="10">
    <source>
        <dbReference type="PROSITE" id="PS51379"/>
    </source>
</evidence>
<dbReference type="SUPFAM" id="SSF54862">
    <property type="entry name" value="4Fe-4S ferredoxins"/>
    <property type="match status" value="1"/>
</dbReference>
<keyword evidence="9" id="KW-0846">Cobalamin</keyword>
<dbReference type="EMBL" id="AUYC01000014">
    <property type="protein sequence ID" value="KZN66125.1"/>
    <property type="molecule type" value="Genomic_DNA"/>
</dbReference>
<feature type="binding site" evidence="9">
    <location>
        <position position="163"/>
    </location>
    <ligand>
        <name>cob(II)alamin</name>
        <dbReference type="ChEBI" id="CHEBI:16304"/>
    </ligand>
</feature>
<protein>
    <recommendedName>
        <fullName evidence="9">Epoxyqueuosine reductase</fullName>
        <ecNumber evidence="9">1.17.99.6</ecNumber>
    </recommendedName>
    <alternativeName>
        <fullName evidence="9">Queuosine biosynthesis protein QueG</fullName>
    </alternativeName>
</protein>
<feature type="binding site" evidence="9">
    <location>
        <position position="197"/>
    </location>
    <ligand>
        <name>[4Fe-4S] cluster</name>
        <dbReference type="ChEBI" id="CHEBI:49883"/>
        <label>1</label>
    </ligand>
</feature>
<keyword evidence="6 9" id="KW-0560">Oxidoreductase</keyword>
<dbReference type="GO" id="GO:0051539">
    <property type="term" value="F:4 iron, 4 sulfur cluster binding"/>
    <property type="evidence" value="ECO:0007669"/>
    <property type="project" value="UniProtKB-KW"/>
</dbReference>
<dbReference type="EC" id="1.17.99.6" evidence="9"/>
<feature type="binding site" evidence="9">
    <location>
        <position position="253"/>
    </location>
    <ligand>
        <name>[4Fe-4S] cluster</name>
        <dbReference type="ChEBI" id="CHEBI:49883"/>
        <label>2</label>
    </ligand>
</feature>
<dbReference type="Proteomes" id="UP000076486">
    <property type="component" value="Unassembled WGS sequence"/>
</dbReference>
<dbReference type="PROSITE" id="PS51379">
    <property type="entry name" value="4FE4S_FER_2"/>
    <property type="match status" value="1"/>
</dbReference>
<dbReference type="PANTHER" id="PTHR30002">
    <property type="entry name" value="EPOXYQUEUOSINE REDUCTASE"/>
    <property type="match status" value="1"/>
</dbReference>
<dbReference type="InterPro" id="IPR013542">
    <property type="entry name" value="QueG_DUF1730"/>
</dbReference>
<dbReference type="InterPro" id="IPR017900">
    <property type="entry name" value="4Fe4S_Fe_S_CS"/>
</dbReference>
<evidence type="ECO:0000256" key="5">
    <source>
        <dbReference type="ARBA" id="ARBA00022785"/>
    </source>
</evidence>
<keyword evidence="7 9" id="KW-0408">Iron</keyword>
<dbReference type="GO" id="GO:0046872">
    <property type="term" value="F:metal ion binding"/>
    <property type="evidence" value="ECO:0007669"/>
    <property type="project" value="UniProtKB-KW"/>
</dbReference>
<evidence type="ECO:0000313" key="12">
    <source>
        <dbReference type="Proteomes" id="UP000076486"/>
    </source>
</evidence>
<evidence type="ECO:0000256" key="7">
    <source>
        <dbReference type="ARBA" id="ARBA00023004"/>
    </source>
</evidence>
<dbReference type="FunFam" id="3.30.70.20:FF:000017">
    <property type="entry name" value="Epoxyqueuosine reductase"/>
    <property type="match status" value="1"/>
</dbReference>
<feature type="binding site" evidence="9">
    <location>
        <position position="65"/>
    </location>
    <ligand>
        <name>cob(II)alamin</name>
        <dbReference type="ChEBI" id="CHEBI:16304"/>
    </ligand>
</feature>
<feature type="binding site" evidence="9">
    <location>
        <position position="166"/>
    </location>
    <ligand>
        <name>cob(II)alamin</name>
        <dbReference type="ChEBI" id="CHEBI:16304"/>
    </ligand>
</feature>
<keyword evidence="5 9" id="KW-0671">Queuosine biosynthesis</keyword>
<dbReference type="NCBIfam" id="TIGR00276">
    <property type="entry name" value="tRNA epoxyqueuosine(34) reductase QueG"/>
    <property type="match status" value="1"/>
</dbReference>
<evidence type="ECO:0000256" key="1">
    <source>
        <dbReference type="ARBA" id="ARBA00022485"/>
    </source>
</evidence>
<comment type="catalytic activity">
    <reaction evidence="9">
        <text>epoxyqueuosine(34) in tRNA + AH2 = queuosine(34) in tRNA + A + H2O</text>
        <dbReference type="Rhea" id="RHEA:32159"/>
        <dbReference type="Rhea" id="RHEA-COMP:18571"/>
        <dbReference type="Rhea" id="RHEA-COMP:18582"/>
        <dbReference type="ChEBI" id="CHEBI:13193"/>
        <dbReference type="ChEBI" id="CHEBI:15377"/>
        <dbReference type="ChEBI" id="CHEBI:17499"/>
        <dbReference type="ChEBI" id="CHEBI:194431"/>
        <dbReference type="ChEBI" id="CHEBI:194443"/>
        <dbReference type="EC" id="1.17.99.6"/>
    </reaction>
</comment>
<comment type="pathway">
    <text evidence="9">tRNA modification; tRNA-queuosine biosynthesis.</text>
</comment>
<gene>
    <name evidence="9" type="primary">queG</name>
    <name evidence="11" type="ORF">N473_11180</name>
</gene>
<proteinExistence type="inferred from homology"/>
<sequence length="378" mass="43093">MNKAISTINYTELAEKIKCWGKELGFAEVGITDIDLSEHEKQLQRWLDLGYHGEMEYMAAHGMKRARPAELVPGTKSIVSVKMNYLPPDASFARALKNSTTAYISRYALGRDYHKVLRNRLKKLGQRIEQEVGQYGFRPFVDSAPVLERQIAEKAGLGWRGKNSLLIHKQAGSWFFLGELFVDLPLPADDKKVEEGCGKCNACISLCPTGAIVEPYVVDARRCISYLTIELQGAIPEEFRPLLGNRIYGCDDCQLVCPWNRFGQLTEEADFHPRKTLKDRELLELFAWDEATFLKNTEGSPIRRIGHERWQRNLAVGLGNANYDAQIVTVLNEKLPHVSDLVQEHIQWAIDQQHLKQHDERKKARLIRIVEKGLPRDA</sequence>
<feature type="binding site" evidence="9">
    <location>
        <position position="142"/>
    </location>
    <ligand>
        <name>cob(II)alamin</name>
        <dbReference type="ChEBI" id="CHEBI:16304"/>
    </ligand>
</feature>
<comment type="caution">
    <text evidence="9">Lacks conserved residue(s) required for the propagation of feature annotation.</text>
</comment>